<dbReference type="InterPro" id="IPR000719">
    <property type="entry name" value="Prot_kinase_dom"/>
</dbReference>
<reference evidence="2" key="2">
    <citation type="submission" date="2021-05" db="EMBL/GenBank/DDBJ databases">
        <authorList>
            <person name="Pain A."/>
        </authorList>
    </citation>
    <scope>NUCLEOTIDE SEQUENCE</scope>
    <source>
        <strain evidence="2">1802A</strain>
    </source>
</reference>
<dbReference type="Gene3D" id="1.10.510.10">
    <property type="entry name" value="Transferase(Phosphotransferase) domain 1"/>
    <property type="match status" value="1"/>
</dbReference>
<organism evidence="2 3">
    <name type="scientific">Babesia divergens</name>
    <dbReference type="NCBI Taxonomy" id="32595"/>
    <lineage>
        <taxon>Eukaryota</taxon>
        <taxon>Sar</taxon>
        <taxon>Alveolata</taxon>
        <taxon>Apicomplexa</taxon>
        <taxon>Aconoidasida</taxon>
        <taxon>Piroplasmida</taxon>
        <taxon>Babesiidae</taxon>
        <taxon>Babesia</taxon>
    </lineage>
</organism>
<dbReference type="Proteomes" id="UP001195914">
    <property type="component" value="Unassembled WGS sequence"/>
</dbReference>
<dbReference type="GO" id="GO:0005737">
    <property type="term" value="C:cytoplasm"/>
    <property type="evidence" value="ECO:0007669"/>
    <property type="project" value="TreeGrafter"/>
</dbReference>
<dbReference type="PROSITE" id="PS00108">
    <property type="entry name" value="PROTEIN_KINASE_ST"/>
    <property type="match status" value="1"/>
</dbReference>
<dbReference type="PANTHER" id="PTHR24361">
    <property type="entry name" value="MITOGEN-ACTIVATED KINASE KINASE KINASE"/>
    <property type="match status" value="1"/>
</dbReference>
<dbReference type="InterPro" id="IPR008271">
    <property type="entry name" value="Ser/Thr_kinase_AS"/>
</dbReference>
<dbReference type="InterPro" id="IPR011009">
    <property type="entry name" value="Kinase-like_dom_sf"/>
</dbReference>
<dbReference type="PROSITE" id="PS50011">
    <property type="entry name" value="PROTEIN_KINASE_DOM"/>
    <property type="match status" value="1"/>
</dbReference>
<protein>
    <recommendedName>
        <fullName evidence="1">Protein kinase domain-containing protein</fullName>
    </recommendedName>
</protein>
<sequence length="312" mass="35846">MNELSLIKLLHYGKYEDVYLSCDSVGNHYVVKRFYKQEFENLKEYTNIDGCLTRKDWLNEFCRTVKIQLMMQHDRCVRCIHLNGFNPDSADKATINDEIDMVLEWCECGSLMEFDNFSIAIPSFPLEVVKCIAKDVLQALEYLSTIHVAHCDIKPDNVFMDRAGRCKLGDFSHSQLFNSDGTIKNAKGSYYFMAPEMASCSSEPYNGAAIDMWALGICLWILYFRKYPFRNLSTAVIELMDEISNFDINKELACMRRSNTHIDADFENFIRAVLCKEPSLRITASDALQHPWLSNVRYEVAASYAAAKLNSL</sequence>
<feature type="domain" description="Protein kinase" evidence="1">
    <location>
        <begin position="4"/>
        <end position="293"/>
    </location>
</feature>
<dbReference type="SUPFAM" id="SSF56112">
    <property type="entry name" value="Protein kinase-like (PK-like)"/>
    <property type="match status" value="1"/>
</dbReference>
<dbReference type="AlphaFoldDB" id="A0AAD9LLS2"/>
<dbReference type="Pfam" id="PF00069">
    <property type="entry name" value="Pkinase"/>
    <property type="match status" value="1"/>
</dbReference>
<gene>
    <name evidence="2" type="ORF">X943_003334</name>
</gene>
<dbReference type="EMBL" id="JAHBMH010000007">
    <property type="protein sequence ID" value="KAK1939789.1"/>
    <property type="molecule type" value="Genomic_DNA"/>
</dbReference>
<evidence type="ECO:0000313" key="3">
    <source>
        <dbReference type="Proteomes" id="UP001195914"/>
    </source>
</evidence>
<dbReference type="InterPro" id="IPR053235">
    <property type="entry name" value="Ser_Thr_kinase"/>
</dbReference>
<accession>A0AAD9LLS2</accession>
<reference evidence="2" key="1">
    <citation type="journal article" date="2014" name="Nucleic Acids Res.">
        <title>The evolutionary dynamics of variant antigen genes in Babesia reveal a history of genomic innovation underlying host-parasite interaction.</title>
        <authorList>
            <person name="Jackson A.P."/>
            <person name="Otto T.D."/>
            <person name="Darby A."/>
            <person name="Ramaprasad A."/>
            <person name="Xia D."/>
            <person name="Echaide I.E."/>
            <person name="Farber M."/>
            <person name="Gahlot S."/>
            <person name="Gamble J."/>
            <person name="Gupta D."/>
            <person name="Gupta Y."/>
            <person name="Jackson L."/>
            <person name="Malandrin L."/>
            <person name="Malas T.B."/>
            <person name="Moussa E."/>
            <person name="Nair M."/>
            <person name="Reid A.J."/>
            <person name="Sanders M."/>
            <person name="Sharma J."/>
            <person name="Tracey A."/>
            <person name="Quail M.A."/>
            <person name="Weir W."/>
            <person name="Wastling J.M."/>
            <person name="Hall N."/>
            <person name="Willadsen P."/>
            <person name="Lingelbach K."/>
            <person name="Shiels B."/>
            <person name="Tait A."/>
            <person name="Berriman M."/>
            <person name="Allred D.R."/>
            <person name="Pain A."/>
        </authorList>
    </citation>
    <scope>NUCLEOTIDE SEQUENCE</scope>
    <source>
        <strain evidence="2">1802A</strain>
    </source>
</reference>
<dbReference type="GO" id="GO:0004674">
    <property type="term" value="F:protein serine/threonine kinase activity"/>
    <property type="evidence" value="ECO:0007669"/>
    <property type="project" value="TreeGrafter"/>
</dbReference>
<evidence type="ECO:0000313" key="2">
    <source>
        <dbReference type="EMBL" id="KAK1939789.1"/>
    </source>
</evidence>
<proteinExistence type="predicted"/>
<evidence type="ECO:0000259" key="1">
    <source>
        <dbReference type="PROSITE" id="PS50011"/>
    </source>
</evidence>
<name>A0AAD9LLS2_BABDI</name>
<dbReference type="GO" id="GO:0005524">
    <property type="term" value="F:ATP binding"/>
    <property type="evidence" value="ECO:0007669"/>
    <property type="project" value="InterPro"/>
</dbReference>
<dbReference type="SMART" id="SM00220">
    <property type="entry name" value="S_TKc"/>
    <property type="match status" value="1"/>
</dbReference>
<keyword evidence="3" id="KW-1185">Reference proteome</keyword>
<comment type="caution">
    <text evidence="2">The sequence shown here is derived from an EMBL/GenBank/DDBJ whole genome shotgun (WGS) entry which is preliminary data.</text>
</comment>